<dbReference type="Pfam" id="PF07589">
    <property type="entry name" value="PEP-CTERM"/>
    <property type="match status" value="1"/>
</dbReference>
<gene>
    <name evidence="3" type="ORF">NDI37_14825</name>
</gene>
<sequence>MFKKSLRQLLLAAAIFPLVVQPAMAHVIWFDYNKGEYDVLFGHPEDGAEAYNPDKFKSVTGYDQNKQIVPVEIKKQSESVSVIPKGDIAALTAFFDNGFFVTKSPGNSENVSENEAEKLNPDFEVGHFLKHTKALYGWSEVLKQPFGLPLEIQALKNPFELKSGELLPVQVLYQGNLLKNPTVEYEGEKYTIDEDGIALVPYVVGGFQPIEASYTLSLDNDPAADRLSYETSFSAERNSVPEPSALLGLSVLGLMAFARKQGKGLKSTK</sequence>
<accession>A0ABV0JQS3</accession>
<dbReference type="InterPro" id="IPR013424">
    <property type="entry name" value="Ice-binding_C"/>
</dbReference>
<evidence type="ECO:0000313" key="3">
    <source>
        <dbReference type="EMBL" id="MEP0865742.1"/>
    </source>
</evidence>
<keyword evidence="1" id="KW-0732">Signal</keyword>
<name>A0ABV0JQS3_9CYAN</name>
<protein>
    <submittedName>
        <fullName evidence="3">DUF4198 domain-containing protein</fullName>
    </submittedName>
</protein>
<dbReference type="Pfam" id="PF10670">
    <property type="entry name" value="DUF4198"/>
    <property type="match status" value="1"/>
</dbReference>
<evidence type="ECO:0000313" key="4">
    <source>
        <dbReference type="Proteomes" id="UP001442494"/>
    </source>
</evidence>
<feature type="chain" id="PRO_5045413790" evidence="1">
    <location>
        <begin position="26"/>
        <end position="269"/>
    </location>
</feature>
<feature type="signal peptide" evidence="1">
    <location>
        <begin position="1"/>
        <end position="25"/>
    </location>
</feature>
<dbReference type="InterPro" id="IPR019613">
    <property type="entry name" value="DUF4198"/>
</dbReference>
<reference evidence="3 4" key="1">
    <citation type="submission" date="2022-04" db="EMBL/GenBank/DDBJ databases">
        <title>Positive selection, recombination, and allopatry shape intraspecific diversity of widespread and dominant cyanobacteria.</title>
        <authorList>
            <person name="Wei J."/>
            <person name="Shu W."/>
            <person name="Hu C."/>
        </authorList>
    </citation>
    <scope>NUCLEOTIDE SEQUENCE [LARGE SCALE GENOMIC DNA]</scope>
    <source>
        <strain evidence="3 4">GB2-A5</strain>
    </source>
</reference>
<dbReference type="EMBL" id="JAMPKK010000031">
    <property type="protein sequence ID" value="MEP0865742.1"/>
    <property type="molecule type" value="Genomic_DNA"/>
</dbReference>
<keyword evidence="4" id="KW-1185">Reference proteome</keyword>
<dbReference type="Proteomes" id="UP001442494">
    <property type="component" value="Unassembled WGS sequence"/>
</dbReference>
<evidence type="ECO:0000256" key="1">
    <source>
        <dbReference type="SAM" id="SignalP"/>
    </source>
</evidence>
<feature type="domain" description="Ice-binding protein C-terminal" evidence="2">
    <location>
        <begin position="239"/>
        <end position="259"/>
    </location>
</feature>
<evidence type="ECO:0000259" key="2">
    <source>
        <dbReference type="Pfam" id="PF07589"/>
    </source>
</evidence>
<organism evidence="3 4">
    <name type="scientific">Funiculus sociatus GB2-A5</name>
    <dbReference type="NCBI Taxonomy" id="2933946"/>
    <lineage>
        <taxon>Bacteria</taxon>
        <taxon>Bacillati</taxon>
        <taxon>Cyanobacteriota</taxon>
        <taxon>Cyanophyceae</taxon>
        <taxon>Coleofasciculales</taxon>
        <taxon>Coleofasciculaceae</taxon>
        <taxon>Funiculus</taxon>
    </lineage>
</organism>
<dbReference type="RefSeq" id="WP_190421792.1">
    <property type="nucleotide sequence ID" value="NZ_JAMPKK010000031.1"/>
</dbReference>
<comment type="caution">
    <text evidence="3">The sequence shown here is derived from an EMBL/GenBank/DDBJ whole genome shotgun (WGS) entry which is preliminary data.</text>
</comment>
<proteinExistence type="predicted"/>
<dbReference type="NCBIfam" id="TIGR02595">
    <property type="entry name" value="PEP_CTERM"/>
    <property type="match status" value="1"/>
</dbReference>